<dbReference type="RefSeq" id="WP_238208089.1">
    <property type="nucleotide sequence ID" value="NZ_BPQE01000044.1"/>
</dbReference>
<feature type="domain" description="Putative Flp pilus-assembly TadG-like N-terminal" evidence="2">
    <location>
        <begin position="32"/>
        <end position="75"/>
    </location>
</feature>
<keyword evidence="1" id="KW-1133">Transmembrane helix</keyword>
<reference evidence="3 4" key="1">
    <citation type="submission" date="2023-07" db="EMBL/GenBank/DDBJ databases">
        <title>Genomic Encyclopedia of Type Strains, Phase IV (KMG-IV): sequencing the most valuable type-strain genomes for metagenomic binning, comparative biology and taxonomic classification.</title>
        <authorList>
            <person name="Goeker M."/>
        </authorList>
    </citation>
    <scope>NUCLEOTIDE SEQUENCE [LARGE SCALE GENOMIC DNA]</scope>
    <source>
        <strain evidence="3 4">DSM 19013</strain>
    </source>
</reference>
<keyword evidence="1" id="KW-0812">Transmembrane</keyword>
<dbReference type="Gene3D" id="3.40.50.410">
    <property type="entry name" value="von Willebrand factor, type A domain"/>
    <property type="match status" value="1"/>
</dbReference>
<protein>
    <submittedName>
        <fullName evidence="3">Flp pilus assembly protein TadG</fullName>
    </submittedName>
</protein>
<keyword evidence="1" id="KW-0472">Membrane</keyword>
<accession>A0ABU0I5W9</accession>
<name>A0ABU0I5W9_9HYPH</name>
<evidence type="ECO:0000259" key="2">
    <source>
        <dbReference type="Pfam" id="PF13400"/>
    </source>
</evidence>
<organism evidence="3 4">
    <name type="scientific">Methylobacterium aerolatum</name>
    <dbReference type="NCBI Taxonomy" id="418708"/>
    <lineage>
        <taxon>Bacteria</taxon>
        <taxon>Pseudomonadati</taxon>
        <taxon>Pseudomonadota</taxon>
        <taxon>Alphaproteobacteria</taxon>
        <taxon>Hyphomicrobiales</taxon>
        <taxon>Methylobacteriaceae</taxon>
        <taxon>Methylobacterium</taxon>
    </lineage>
</organism>
<dbReference type="InterPro" id="IPR028087">
    <property type="entry name" value="Tad_N"/>
</dbReference>
<dbReference type="InterPro" id="IPR036465">
    <property type="entry name" value="vWFA_dom_sf"/>
</dbReference>
<gene>
    <name evidence="3" type="ORF">QO012_004532</name>
</gene>
<dbReference type="Proteomes" id="UP001231124">
    <property type="component" value="Unassembled WGS sequence"/>
</dbReference>
<dbReference type="Pfam" id="PF13400">
    <property type="entry name" value="Tad"/>
    <property type="match status" value="1"/>
</dbReference>
<proteinExistence type="predicted"/>
<keyword evidence="4" id="KW-1185">Reference proteome</keyword>
<sequence length="444" mass="47605">MSDPAPQPGPRPIPARARLTRLLRRFGRGRSGQVVISFALALIPILAASGAAVDYGRRNAAKAQLDTAVDGAVLAIISRKSNSIDSAAITGLETQFRTEAAKVPGVTITSFVATPTVTASTIGVAATYRATVRTTFGGIMNVSTMMIAGSSAASRNIMQYINFYLLLDNSPSMGLAATDADVANMKRVTPNGCAFACHQHTYDSQGNVTGDDPNDYYHVAQRNNIKLRIQVLRDAVSALVDQANATMTLAQQYQMEMWTFNDSTTQTRLQAMTPLLSQIKNAAPNIDIAYAYQNQADNQTDFERAIAKMNSVIPASGTGITALSPVRFLFFVTDGVEDTAGSVTNQSAGFQINSNRFIGPFSPSTCNALKANNVRIGIIYTQYLPIYDNGFYNSYVKPYENKIGPMLKACATEGLYFPVSSGGDITAAMLNLFSTAVASVKITN</sequence>
<dbReference type="EMBL" id="JAUSVP010000024">
    <property type="protein sequence ID" value="MDQ0450007.1"/>
    <property type="molecule type" value="Genomic_DNA"/>
</dbReference>
<feature type="transmembrane region" description="Helical" evidence="1">
    <location>
        <begin position="34"/>
        <end position="53"/>
    </location>
</feature>
<evidence type="ECO:0000313" key="4">
    <source>
        <dbReference type="Proteomes" id="UP001231124"/>
    </source>
</evidence>
<evidence type="ECO:0000256" key="1">
    <source>
        <dbReference type="SAM" id="Phobius"/>
    </source>
</evidence>
<evidence type="ECO:0000313" key="3">
    <source>
        <dbReference type="EMBL" id="MDQ0450007.1"/>
    </source>
</evidence>
<comment type="caution">
    <text evidence="3">The sequence shown here is derived from an EMBL/GenBank/DDBJ whole genome shotgun (WGS) entry which is preliminary data.</text>
</comment>